<sequence length="114" mass="13057">MKVYNISWDNLRLPRGNYDTVIGFSMGAVLACDYVEIKFVKTLILCSMTPIAHSLKTLKAKEVIFIVGEKEKWVYKNNLQLAKTLKCKWRIVVIPGADHKITGNYRKKLLELAV</sequence>
<dbReference type="STRING" id="1802758.A3A96_00185"/>
<dbReference type="InterPro" id="IPR029058">
    <property type="entry name" value="AB_hydrolase_fold"/>
</dbReference>
<organism evidence="1 2">
    <name type="scientific">Candidatus Zambryskibacteria bacterium RIFCSPLOWO2_01_FULL_39_39</name>
    <dbReference type="NCBI Taxonomy" id="1802758"/>
    <lineage>
        <taxon>Bacteria</taxon>
        <taxon>Candidatus Zambryskiibacteriota</taxon>
    </lineage>
</organism>
<evidence type="ECO:0000313" key="2">
    <source>
        <dbReference type="Proteomes" id="UP000177707"/>
    </source>
</evidence>
<comment type="caution">
    <text evidence="1">The sequence shown here is derived from an EMBL/GenBank/DDBJ whole genome shotgun (WGS) entry which is preliminary data.</text>
</comment>
<reference evidence="1 2" key="1">
    <citation type="journal article" date="2016" name="Nat. Commun.">
        <title>Thousands of microbial genomes shed light on interconnected biogeochemical processes in an aquifer system.</title>
        <authorList>
            <person name="Anantharaman K."/>
            <person name="Brown C.T."/>
            <person name="Hug L.A."/>
            <person name="Sharon I."/>
            <person name="Castelle C.J."/>
            <person name="Probst A.J."/>
            <person name="Thomas B.C."/>
            <person name="Singh A."/>
            <person name="Wilkins M.J."/>
            <person name="Karaoz U."/>
            <person name="Brodie E.L."/>
            <person name="Williams K.H."/>
            <person name="Hubbard S.S."/>
            <person name="Banfield J.F."/>
        </authorList>
    </citation>
    <scope>NUCLEOTIDE SEQUENCE [LARGE SCALE GENOMIC DNA]</scope>
</reference>
<gene>
    <name evidence="1" type="ORF">A3A96_00185</name>
</gene>
<dbReference type="EMBL" id="MHWB01000009">
    <property type="protein sequence ID" value="OHB01846.1"/>
    <property type="molecule type" value="Genomic_DNA"/>
</dbReference>
<dbReference type="Proteomes" id="UP000177707">
    <property type="component" value="Unassembled WGS sequence"/>
</dbReference>
<evidence type="ECO:0000313" key="1">
    <source>
        <dbReference type="EMBL" id="OHB01846.1"/>
    </source>
</evidence>
<name>A0A1G2TX20_9BACT</name>
<proteinExistence type="predicted"/>
<evidence type="ECO:0008006" key="3">
    <source>
        <dbReference type="Google" id="ProtNLM"/>
    </source>
</evidence>
<accession>A0A1G2TX20</accession>
<dbReference type="PROSITE" id="PS51257">
    <property type="entry name" value="PROKAR_LIPOPROTEIN"/>
    <property type="match status" value="1"/>
</dbReference>
<dbReference type="SUPFAM" id="SSF53474">
    <property type="entry name" value="alpha/beta-Hydrolases"/>
    <property type="match status" value="1"/>
</dbReference>
<dbReference type="Gene3D" id="3.40.50.1820">
    <property type="entry name" value="alpha/beta hydrolase"/>
    <property type="match status" value="1"/>
</dbReference>
<protein>
    <recommendedName>
        <fullName evidence="3">Alpha/beta hydrolase</fullName>
    </recommendedName>
</protein>
<dbReference type="AlphaFoldDB" id="A0A1G2TX20"/>